<dbReference type="RefSeq" id="WP_159677196.1">
    <property type="nucleotide sequence ID" value="NZ_CP043727.1"/>
</dbReference>
<protein>
    <submittedName>
        <fullName evidence="1">Uncharacterized protein</fullName>
    </submittedName>
</protein>
<reference evidence="2" key="1">
    <citation type="submission" date="2019-09" db="EMBL/GenBank/DDBJ databases">
        <title>Yersinia canariae sp. nov., isolated from a human yersiniosis case.</title>
        <authorList>
            <person name="Nguyen S.V."/>
            <person name="Greig D."/>
            <person name="Hurley D."/>
            <person name="Cao Y."/>
            <person name="McCabe E."/>
            <person name="Mitchell M."/>
            <person name="Jenkins C."/>
            <person name="Fanning S."/>
        </authorList>
    </citation>
    <scope>NUCLEOTIDE SEQUENCE [LARGE SCALE GENOMIC DNA]</scope>
    <source>
        <strain evidence="2">NCTC 14382</strain>
    </source>
</reference>
<evidence type="ECO:0000313" key="2">
    <source>
        <dbReference type="Proteomes" id="UP000464402"/>
    </source>
</evidence>
<dbReference type="KEGG" id="yca:F0T03_03060"/>
<accession>A0A857EVC0</accession>
<name>A0A857EVC0_9GAMM</name>
<dbReference type="AlphaFoldDB" id="A0A857EVC0"/>
<proteinExistence type="predicted"/>
<evidence type="ECO:0000313" key="1">
    <source>
        <dbReference type="EMBL" id="QHB31268.1"/>
    </source>
</evidence>
<dbReference type="Proteomes" id="UP000464402">
    <property type="component" value="Chromosome"/>
</dbReference>
<sequence length="580" mass="67211">MSAQVDEFKKSVFKAIEIKNVFWVDDRFSAQNDSIKNDYLREIQARVSAGDLTELSNFAPFSEIDFLAPYEAIKDDIPLDDSVISSFYRSLNIEAPDFTKTQFDELIKIFEENSAGDVHRYNLSKWDKEKSDILNKTDKNLFLIDYNFEKEGRPNDYGKEIIKEILSSSDTRNSYCVLFTSEAQHGKEEEDKRYSIMQEIDESTDTHNFSVLSKSIIDESEDGISLDFKSSEFIKRIFLRKLSTEMMESISEQLSESVKMIKNELSQKSIYEIDSSIFGSSLNEGASELELLHRLFSIKQSEAIYNSLTKDDNLVEKLTAFRSVQSVIFDDVASTKYKTYLSKLNTPGEMFSKLRETELFDKNINSIHSPLSSGDIFEFTIKTDEENTKTLYYILIEQECDLSVRSSGLRKVNEVRLIPFIEETIKNKNIDKKEVESKHHLLKLPTIDNNNHYCVFDFSKSIVVNVNILELCVYNSDGELSFTCNSEQPKLLYLPGWITKYKKMNDQLNKVIDNPDSGFPQELNCFTMFDKEKFYISLKEKTFSLNGKRTKRLNNPFVDSLAKEYYINYKFRSALAHDFT</sequence>
<keyword evidence="2" id="KW-1185">Reference proteome</keyword>
<organism evidence="1 2">
    <name type="scientific">Yersinia canariae</name>
    <dbReference type="NCBI Taxonomy" id="2607663"/>
    <lineage>
        <taxon>Bacteria</taxon>
        <taxon>Pseudomonadati</taxon>
        <taxon>Pseudomonadota</taxon>
        <taxon>Gammaproteobacteria</taxon>
        <taxon>Enterobacterales</taxon>
        <taxon>Yersiniaceae</taxon>
        <taxon>Yersinia</taxon>
    </lineage>
</organism>
<dbReference type="EMBL" id="CP043727">
    <property type="protein sequence ID" value="QHB31268.1"/>
    <property type="molecule type" value="Genomic_DNA"/>
</dbReference>
<gene>
    <name evidence="1" type="ORF">F0T03_03060</name>
</gene>